<sequence>MTTFVNQLKSEIARIAKKEIRAETQQLKKASAQYRSDIAALKRHIVALEATVKKLSKGQLKPVLKVDKESSTPLRFRASGFATLRKKLDLSAEQMGKLIGVSAQSVYHWEAEKSRPRTSQLPSIAAARKLTKKEAWAKLGL</sequence>
<evidence type="ECO:0000313" key="4">
    <source>
        <dbReference type="Proteomes" id="UP000251341"/>
    </source>
</evidence>
<evidence type="ECO:0000313" key="3">
    <source>
        <dbReference type="EMBL" id="PUE60333.1"/>
    </source>
</evidence>
<dbReference type="SUPFAM" id="SSF47413">
    <property type="entry name" value="lambda repressor-like DNA-binding domains"/>
    <property type="match status" value="1"/>
</dbReference>
<dbReference type="PROSITE" id="PS50943">
    <property type="entry name" value="HTH_CROC1"/>
    <property type="match status" value="1"/>
</dbReference>
<dbReference type="CDD" id="cd00093">
    <property type="entry name" value="HTH_XRE"/>
    <property type="match status" value="1"/>
</dbReference>
<dbReference type="GO" id="GO:0003677">
    <property type="term" value="F:DNA binding"/>
    <property type="evidence" value="ECO:0007669"/>
    <property type="project" value="InterPro"/>
</dbReference>
<feature type="coiled-coil region" evidence="1">
    <location>
        <begin position="5"/>
        <end position="33"/>
    </location>
</feature>
<protein>
    <recommendedName>
        <fullName evidence="2">HTH cro/C1-type domain-containing protein</fullName>
    </recommendedName>
</protein>
<organism evidence="3 4">
    <name type="scientific">Limnohabitans curvus</name>
    <dbReference type="NCBI Taxonomy" id="323423"/>
    <lineage>
        <taxon>Bacteria</taxon>
        <taxon>Pseudomonadati</taxon>
        <taxon>Pseudomonadota</taxon>
        <taxon>Betaproteobacteria</taxon>
        <taxon>Burkholderiales</taxon>
        <taxon>Comamonadaceae</taxon>
        <taxon>Limnohabitans</taxon>
    </lineage>
</organism>
<keyword evidence="4" id="KW-1185">Reference proteome</keyword>
<dbReference type="Gene3D" id="1.10.260.40">
    <property type="entry name" value="lambda repressor-like DNA-binding domains"/>
    <property type="match status" value="1"/>
</dbReference>
<feature type="domain" description="HTH cro/C1-type" evidence="2">
    <location>
        <begin position="84"/>
        <end position="135"/>
    </location>
</feature>
<dbReference type="Proteomes" id="UP000251341">
    <property type="component" value="Unassembled WGS sequence"/>
</dbReference>
<proteinExistence type="predicted"/>
<name>A0A315ERF6_9BURK</name>
<dbReference type="AlphaFoldDB" id="A0A315ERF6"/>
<dbReference type="InterPro" id="IPR010982">
    <property type="entry name" value="Lambda_DNA-bd_dom_sf"/>
</dbReference>
<gene>
    <name evidence="3" type="ORF">B9Z44_12575</name>
</gene>
<reference evidence="3 4" key="1">
    <citation type="submission" date="2017-04" db="EMBL/GenBank/DDBJ databases">
        <title>Unexpected and diverse lifestyles within the genus Limnohabitans.</title>
        <authorList>
            <person name="Kasalicky V."/>
            <person name="Mehrshad M."/>
            <person name="Andrei S.-A."/>
            <person name="Salcher M."/>
            <person name="Kratochvilova H."/>
            <person name="Simek K."/>
            <person name="Ghai R."/>
        </authorList>
    </citation>
    <scope>NUCLEOTIDE SEQUENCE [LARGE SCALE GENOMIC DNA]</scope>
    <source>
        <strain evidence="3 4">MWH-C5</strain>
    </source>
</reference>
<keyword evidence="1" id="KW-0175">Coiled coil</keyword>
<accession>A0A315ERF6</accession>
<evidence type="ECO:0000259" key="2">
    <source>
        <dbReference type="PROSITE" id="PS50943"/>
    </source>
</evidence>
<dbReference type="InterPro" id="IPR001387">
    <property type="entry name" value="Cro/C1-type_HTH"/>
</dbReference>
<comment type="caution">
    <text evidence="3">The sequence shown here is derived from an EMBL/GenBank/DDBJ whole genome shotgun (WGS) entry which is preliminary data.</text>
</comment>
<dbReference type="RefSeq" id="WP_108358919.1">
    <property type="nucleotide sequence ID" value="NZ_NESP01000001.1"/>
</dbReference>
<evidence type="ECO:0000256" key="1">
    <source>
        <dbReference type="SAM" id="Coils"/>
    </source>
</evidence>
<dbReference type="EMBL" id="NESP01000001">
    <property type="protein sequence ID" value="PUE60333.1"/>
    <property type="molecule type" value="Genomic_DNA"/>
</dbReference>
<dbReference type="SMART" id="SM00530">
    <property type="entry name" value="HTH_XRE"/>
    <property type="match status" value="1"/>
</dbReference>
<dbReference type="Pfam" id="PF01381">
    <property type="entry name" value="HTH_3"/>
    <property type="match status" value="1"/>
</dbReference>